<name>A0A165YLT5_9AGAM</name>
<dbReference type="Proteomes" id="UP000076532">
    <property type="component" value="Unassembled WGS sequence"/>
</dbReference>
<organism evidence="2 3">
    <name type="scientific">Athelia psychrophila</name>
    <dbReference type="NCBI Taxonomy" id="1759441"/>
    <lineage>
        <taxon>Eukaryota</taxon>
        <taxon>Fungi</taxon>
        <taxon>Dikarya</taxon>
        <taxon>Basidiomycota</taxon>
        <taxon>Agaricomycotina</taxon>
        <taxon>Agaricomycetes</taxon>
        <taxon>Agaricomycetidae</taxon>
        <taxon>Atheliales</taxon>
        <taxon>Atheliaceae</taxon>
        <taxon>Athelia</taxon>
    </lineage>
</organism>
<sequence>MTTRGLPAKLTTTNRCTSRPSAARFSSRGPSNGTEGPNVAEVASRVLMRHPSAMHKCFSGKIATPRILWNHNRPGDPR</sequence>
<gene>
    <name evidence="2" type="ORF">FIBSPDRAFT_873354</name>
</gene>
<keyword evidence="3" id="KW-1185">Reference proteome</keyword>
<feature type="region of interest" description="Disordered" evidence="1">
    <location>
        <begin position="1"/>
        <end position="38"/>
    </location>
</feature>
<feature type="compositionally biased region" description="Polar residues" evidence="1">
    <location>
        <begin position="10"/>
        <end position="20"/>
    </location>
</feature>
<accession>A0A165YLT5</accession>
<dbReference type="EMBL" id="KV417694">
    <property type="protein sequence ID" value="KZP09700.1"/>
    <property type="molecule type" value="Genomic_DNA"/>
</dbReference>
<dbReference type="AlphaFoldDB" id="A0A165YLT5"/>
<evidence type="ECO:0000313" key="3">
    <source>
        <dbReference type="Proteomes" id="UP000076532"/>
    </source>
</evidence>
<evidence type="ECO:0000256" key="1">
    <source>
        <dbReference type="SAM" id="MobiDB-lite"/>
    </source>
</evidence>
<reference evidence="2 3" key="1">
    <citation type="journal article" date="2016" name="Mol. Biol. Evol.">
        <title>Comparative Genomics of Early-Diverging Mushroom-Forming Fungi Provides Insights into the Origins of Lignocellulose Decay Capabilities.</title>
        <authorList>
            <person name="Nagy L.G."/>
            <person name="Riley R."/>
            <person name="Tritt A."/>
            <person name="Adam C."/>
            <person name="Daum C."/>
            <person name="Floudas D."/>
            <person name="Sun H."/>
            <person name="Yadav J.S."/>
            <person name="Pangilinan J."/>
            <person name="Larsson K.H."/>
            <person name="Matsuura K."/>
            <person name="Barry K."/>
            <person name="Labutti K."/>
            <person name="Kuo R."/>
            <person name="Ohm R.A."/>
            <person name="Bhattacharya S.S."/>
            <person name="Shirouzu T."/>
            <person name="Yoshinaga Y."/>
            <person name="Martin F.M."/>
            <person name="Grigoriev I.V."/>
            <person name="Hibbett D.S."/>
        </authorList>
    </citation>
    <scope>NUCLEOTIDE SEQUENCE [LARGE SCALE GENOMIC DNA]</scope>
    <source>
        <strain evidence="2 3">CBS 109695</strain>
    </source>
</reference>
<protein>
    <submittedName>
        <fullName evidence="2">Uncharacterized protein</fullName>
    </submittedName>
</protein>
<evidence type="ECO:0000313" key="2">
    <source>
        <dbReference type="EMBL" id="KZP09700.1"/>
    </source>
</evidence>
<proteinExistence type="predicted"/>